<dbReference type="PROSITE" id="PS51194">
    <property type="entry name" value="HELICASE_CTER"/>
    <property type="match status" value="1"/>
</dbReference>
<dbReference type="Pfam" id="PF00270">
    <property type="entry name" value="DEAD"/>
    <property type="match status" value="1"/>
</dbReference>
<dbReference type="PANTHER" id="PTHR13710:SF153">
    <property type="entry name" value="RECQ-LIKE DNA HELICASE BLM"/>
    <property type="match status" value="1"/>
</dbReference>
<dbReference type="Pfam" id="PF00271">
    <property type="entry name" value="Helicase_C"/>
    <property type="match status" value="1"/>
</dbReference>
<dbReference type="GO" id="GO:0005737">
    <property type="term" value="C:cytoplasm"/>
    <property type="evidence" value="ECO:0007669"/>
    <property type="project" value="TreeGrafter"/>
</dbReference>
<dbReference type="InterPro" id="IPR002464">
    <property type="entry name" value="DNA/RNA_helicase_DEAH_CS"/>
</dbReference>
<keyword evidence="8" id="KW-0413">Isomerase</keyword>
<comment type="catalytic activity">
    <reaction evidence="10 11">
        <text>Couples ATP hydrolysis with the unwinding of duplex DNA by translocating in the 3'-5' direction.</text>
        <dbReference type="EC" id="5.6.2.4"/>
    </reaction>
</comment>
<dbReference type="Gene3D" id="1.10.10.10">
    <property type="entry name" value="Winged helix-like DNA-binding domain superfamily/Winged helix DNA-binding domain"/>
    <property type="match status" value="1"/>
</dbReference>
<dbReference type="SMART" id="SM00956">
    <property type="entry name" value="RQC"/>
    <property type="match status" value="1"/>
</dbReference>
<dbReference type="GO" id="GO:0009378">
    <property type="term" value="F:four-way junction helicase activity"/>
    <property type="evidence" value="ECO:0007669"/>
    <property type="project" value="TreeGrafter"/>
</dbReference>
<evidence type="ECO:0000256" key="4">
    <source>
        <dbReference type="ARBA" id="ARBA00022801"/>
    </source>
</evidence>
<dbReference type="AlphaFoldDB" id="M2RQ92"/>
<dbReference type="Proteomes" id="UP000016930">
    <property type="component" value="Unassembled WGS sequence"/>
</dbReference>
<dbReference type="OrthoDB" id="10261556at2759"/>
<reference evidence="15 16" key="1">
    <citation type="journal article" date="2012" name="Proc. Natl. Acad. Sci. U.S.A.">
        <title>Comparative genomics of Ceriporiopsis subvermispora and Phanerochaete chrysosporium provide insight into selective ligninolysis.</title>
        <authorList>
            <person name="Fernandez-Fueyo E."/>
            <person name="Ruiz-Duenas F.J."/>
            <person name="Ferreira P."/>
            <person name="Floudas D."/>
            <person name="Hibbett D.S."/>
            <person name="Canessa P."/>
            <person name="Larrondo L.F."/>
            <person name="James T.Y."/>
            <person name="Seelenfreund D."/>
            <person name="Lobos S."/>
            <person name="Polanco R."/>
            <person name="Tello M."/>
            <person name="Honda Y."/>
            <person name="Watanabe T."/>
            <person name="Watanabe T."/>
            <person name="Ryu J.S."/>
            <person name="Kubicek C.P."/>
            <person name="Schmoll M."/>
            <person name="Gaskell J."/>
            <person name="Hammel K.E."/>
            <person name="St John F.J."/>
            <person name="Vanden Wymelenberg A."/>
            <person name="Sabat G."/>
            <person name="Splinter BonDurant S."/>
            <person name="Syed K."/>
            <person name="Yadav J.S."/>
            <person name="Doddapaneni H."/>
            <person name="Subramanian V."/>
            <person name="Lavin J.L."/>
            <person name="Oguiza J.A."/>
            <person name="Perez G."/>
            <person name="Pisabarro A.G."/>
            <person name="Ramirez L."/>
            <person name="Santoyo F."/>
            <person name="Master E."/>
            <person name="Coutinho P.M."/>
            <person name="Henrissat B."/>
            <person name="Lombard V."/>
            <person name="Magnuson J.K."/>
            <person name="Kuees U."/>
            <person name="Hori C."/>
            <person name="Igarashi K."/>
            <person name="Samejima M."/>
            <person name="Held B.W."/>
            <person name="Barry K.W."/>
            <person name="LaButti K.M."/>
            <person name="Lapidus A."/>
            <person name="Lindquist E.A."/>
            <person name="Lucas S.M."/>
            <person name="Riley R."/>
            <person name="Salamov A.A."/>
            <person name="Hoffmeister D."/>
            <person name="Schwenk D."/>
            <person name="Hadar Y."/>
            <person name="Yarden O."/>
            <person name="de Vries R.P."/>
            <person name="Wiebenga A."/>
            <person name="Stenlid J."/>
            <person name="Eastwood D."/>
            <person name="Grigoriev I.V."/>
            <person name="Berka R.M."/>
            <person name="Blanchette R.A."/>
            <person name="Kersten P."/>
            <person name="Martinez A.T."/>
            <person name="Vicuna R."/>
            <person name="Cullen D."/>
        </authorList>
    </citation>
    <scope>NUCLEOTIDE SEQUENCE [LARGE SCALE GENOMIC DNA]</scope>
    <source>
        <strain evidence="15 16">B</strain>
    </source>
</reference>
<dbReference type="PROSITE" id="PS00690">
    <property type="entry name" value="DEAH_ATP_HELICASE"/>
    <property type="match status" value="1"/>
</dbReference>
<dbReference type="HOGENOM" id="CLU_001103_12_3_1"/>
<evidence type="ECO:0000256" key="3">
    <source>
        <dbReference type="ARBA" id="ARBA00022741"/>
    </source>
</evidence>
<evidence type="ECO:0000256" key="2">
    <source>
        <dbReference type="ARBA" id="ARBA00005446"/>
    </source>
</evidence>
<dbReference type="SUPFAM" id="SSF46785">
    <property type="entry name" value="Winged helix' DNA-binding domain"/>
    <property type="match status" value="1"/>
</dbReference>
<name>M2RQ92_CERS8</name>
<dbReference type="EMBL" id="KB445792">
    <property type="protein sequence ID" value="EMD41036.1"/>
    <property type="molecule type" value="Genomic_DNA"/>
</dbReference>
<evidence type="ECO:0000256" key="10">
    <source>
        <dbReference type="ARBA" id="ARBA00034617"/>
    </source>
</evidence>
<dbReference type="InterPro" id="IPR014001">
    <property type="entry name" value="Helicase_ATP-bd"/>
</dbReference>
<dbReference type="CDD" id="cd18794">
    <property type="entry name" value="SF2_C_RecQ"/>
    <property type="match status" value="1"/>
</dbReference>
<gene>
    <name evidence="15" type="ORF">CERSUDRAFT_149672</name>
</gene>
<keyword evidence="4 11" id="KW-0378">Hydrolase</keyword>
<dbReference type="GO" id="GO:0016887">
    <property type="term" value="F:ATP hydrolysis activity"/>
    <property type="evidence" value="ECO:0007669"/>
    <property type="project" value="RHEA"/>
</dbReference>
<evidence type="ECO:0000259" key="13">
    <source>
        <dbReference type="PROSITE" id="PS51192"/>
    </source>
</evidence>
<dbReference type="CDD" id="cd17920">
    <property type="entry name" value="DEXHc_RecQ"/>
    <property type="match status" value="1"/>
</dbReference>
<dbReference type="GO" id="GO:0005634">
    <property type="term" value="C:nucleus"/>
    <property type="evidence" value="ECO:0007669"/>
    <property type="project" value="UniProtKB-SubCell"/>
</dbReference>
<dbReference type="GO" id="GO:0003677">
    <property type="term" value="F:DNA binding"/>
    <property type="evidence" value="ECO:0007669"/>
    <property type="project" value="UniProtKB-KW"/>
</dbReference>
<dbReference type="InterPro" id="IPR011545">
    <property type="entry name" value="DEAD/DEAH_box_helicase_dom"/>
</dbReference>
<keyword evidence="6 11" id="KW-0067">ATP-binding</keyword>
<keyword evidence="16" id="KW-1185">Reference proteome</keyword>
<feature type="region of interest" description="Disordered" evidence="12">
    <location>
        <begin position="501"/>
        <end position="584"/>
    </location>
</feature>
<dbReference type="SUPFAM" id="SSF52540">
    <property type="entry name" value="P-loop containing nucleoside triphosphate hydrolases"/>
    <property type="match status" value="1"/>
</dbReference>
<dbReference type="InterPro" id="IPR032284">
    <property type="entry name" value="RecQ_Zn-bd"/>
</dbReference>
<dbReference type="InterPro" id="IPR018982">
    <property type="entry name" value="RQC_domain"/>
</dbReference>
<organism evidence="15 16">
    <name type="scientific">Ceriporiopsis subvermispora (strain B)</name>
    <name type="common">White-rot fungus</name>
    <name type="synonym">Gelatoporia subvermispora</name>
    <dbReference type="NCBI Taxonomy" id="914234"/>
    <lineage>
        <taxon>Eukaryota</taxon>
        <taxon>Fungi</taxon>
        <taxon>Dikarya</taxon>
        <taxon>Basidiomycota</taxon>
        <taxon>Agaricomycotina</taxon>
        <taxon>Agaricomycetes</taxon>
        <taxon>Polyporales</taxon>
        <taxon>Gelatoporiaceae</taxon>
        <taxon>Gelatoporia</taxon>
    </lineage>
</organism>
<comment type="similarity">
    <text evidence="2 11">Belongs to the helicase family. RecQ subfamily.</text>
</comment>
<keyword evidence="3 11" id="KW-0547">Nucleotide-binding</keyword>
<evidence type="ECO:0000256" key="8">
    <source>
        <dbReference type="ARBA" id="ARBA00023235"/>
    </source>
</evidence>
<comment type="subcellular location">
    <subcellularLocation>
        <location evidence="1 11">Nucleus</location>
    </subcellularLocation>
</comment>
<dbReference type="GO" id="GO:0006260">
    <property type="term" value="P:DNA replication"/>
    <property type="evidence" value="ECO:0007669"/>
    <property type="project" value="InterPro"/>
</dbReference>
<evidence type="ECO:0000256" key="12">
    <source>
        <dbReference type="SAM" id="MobiDB-lite"/>
    </source>
</evidence>
<protein>
    <recommendedName>
        <fullName evidence="11">ATP-dependent DNA helicase</fullName>
        <ecNumber evidence="11">5.6.2.4</ecNumber>
    </recommendedName>
</protein>
<sequence length="645" mass="73104">MRRQDVFVLMPTGGGKSLCFQLPAVCDLGRTRGVTVVVEPLISLIDDQVQALREKNISVESLHSEVLENAHGILHRLCDTSRQPRLLYVTPETIRTNAMKTILGHLDRQRALARFVVDEAHCISEWGRDFRQAYQALCVLRETFPAVPIMALTGTASKRVSEDIVTCLGIPGCVRLRQSFNRPNLNYAVVRQERDSIHKIAESIQEKYSGETGIIYCRSRSECEKVAKTLTERYNISTEAYHARVPQLAKRDVLQAWQNGSCQVVAATTAFGMGIDKPDVRFVIHNCVPRSLEGYYQETGRAGRDGKPSDCILYYRYRDGESLFAAVRNKEGLSTEGKRAAQEGIRQVVEYCQNVTDCRRCQLLTYFEEIFDSRDCNGHCDNCRDSRSIISEDVTEVTRSILLVISRKVFRITTSQLVDTIKGSMRASLTKKSFQRLPIHGLCKNWNERRQRLIELMIAKQLLTIYSITNAKNWPQTYLQIGPKAVDFILTGSRLTLDSRETVAQDRGAQRLRRTGHKKRRRYGASDDEDFEPNESRRQAKRRRDSCDAADLGNAPTAARPPRKRCGVREIGPQASRHVEDEDESDCEIITAYPAFPSRADEGQASVAQGSQRMICEVVITERPAHLMRRAQSSRCQRRAHSTDV</sequence>
<evidence type="ECO:0000256" key="5">
    <source>
        <dbReference type="ARBA" id="ARBA00022806"/>
    </source>
</evidence>
<dbReference type="SMART" id="SM00490">
    <property type="entry name" value="HELICc"/>
    <property type="match status" value="1"/>
</dbReference>
<dbReference type="STRING" id="914234.M2RQ92"/>
<evidence type="ECO:0000256" key="7">
    <source>
        <dbReference type="ARBA" id="ARBA00023125"/>
    </source>
</evidence>
<evidence type="ECO:0000313" key="15">
    <source>
        <dbReference type="EMBL" id="EMD41036.1"/>
    </source>
</evidence>
<dbReference type="InterPro" id="IPR036388">
    <property type="entry name" value="WH-like_DNA-bd_sf"/>
</dbReference>
<proteinExistence type="inferred from homology"/>
<evidence type="ECO:0000256" key="9">
    <source>
        <dbReference type="ARBA" id="ARBA00023242"/>
    </source>
</evidence>
<feature type="domain" description="Helicase C-terminal" evidence="14">
    <location>
        <begin position="192"/>
        <end position="349"/>
    </location>
</feature>
<dbReference type="PANTHER" id="PTHR13710">
    <property type="entry name" value="DNA HELICASE RECQ FAMILY MEMBER"/>
    <property type="match status" value="1"/>
</dbReference>
<feature type="compositionally biased region" description="Basic residues" evidence="12">
    <location>
        <begin position="510"/>
        <end position="523"/>
    </location>
</feature>
<dbReference type="GO" id="GO:0005524">
    <property type="term" value="F:ATP binding"/>
    <property type="evidence" value="ECO:0007669"/>
    <property type="project" value="UniProtKB-KW"/>
</dbReference>
<feature type="domain" description="Helicase ATP-binding" evidence="13">
    <location>
        <begin position="1"/>
        <end position="174"/>
    </location>
</feature>
<dbReference type="Pfam" id="PF16124">
    <property type="entry name" value="RecQ_Zn_bind"/>
    <property type="match status" value="1"/>
</dbReference>
<keyword evidence="9 11" id="KW-0539">Nucleus</keyword>
<dbReference type="GO" id="GO:0000724">
    <property type="term" value="P:double-strand break repair via homologous recombination"/>
    <property type="evidence" value="ECO:0007669"/>
    <property type="project" value="TreeGrafter"/>
</dbReference>
<evidence type="ECO:0000256" key="11">
    <source>
        <dbReference type="RuleBase" id="RU364117"/>
    </source>
</evidence>
<dbReference type="NCBIfam" id="TIGR00614">
    <property type="entry name" value="recQ_fam"/>
    <property type="match status" value="1"/>
</dbReference>
<dbReference type="FunFam" id="3.40.50.300:FF:001975">
    <property type="entry name" value="ATP-dependent DNA helicase"/>
    <property type="match status" value="1"/>
</dbReference>
<evidence type="ECO:0000256" key="6">
    <source>
        <dbReference type="ARBA" id="ARBA00022840"/>
    </source>
</evidence>
<evidence type="ECO:0000313" key="16">
    <source>
        <dbReference type="Proteomes" id="UP000016930"/>
    </source>
</evidence>
<dbReference type="GO" id="GO:0005694">
    <property type="term" value="C:chromosome"/>
    <property type="evidence" value="ECO:0007669"/>
    <property type="project" value="TreeGrafter"/>
</dbReference>
<dbReference type="InterPro" id="IPR027417">
    <property type="entry name" value="P-loop_NTPase"/>
</dbReference>
<dbReference type="InterPro" id="IPR036390">
    <property type="entry name" value="WH_DNA-bd_sf"/>
</dbReference>
<dbReference type="InterPro" id="IPR004589">
    <property type="entry name" value="DNA_helicase_ATP-dep_RecQ"/>
</dbReference>
<accession>M2RQ92</accession>
<dbReference type="PROSITE" id="PS51192">
    <property type="entry name" value="HELICASE_ATP_BIND_1"/>
    <property type="match status" value="1"/>
</dbReference>
<dbReference type="EC" id="5.6.2.4" evidence="11"/>
<evidence type="ECO:0000259" key="14">
    <source>
        <dbReference type="PROSITE" id="PS51194"/>
    </source>
</evidence>
<evidence type="ECO:0000256" key="1">
    <source>
        <dbReference type="ARBA" id="ARBA00004123"/>
    </source>
</evidence>
<dbReference type="Gene3D" id="3.40.50.300">
    <property type="entry name" value="P-loop containing nucleotide triphosphate hydrolases"/>
    <property type="match status" value="2"/>
</dbReference>
<keyword evidence="5 11" id="KW-0347">Helicase</keyword>
<keyword evidence="7" id="KW-0238">DNA-binding</keyword>
<comment type="catalytic activity">
    <reaction evidence="11">
        <text>ATP + H2O = ADP + phosphate + H(+)</text>
        <dbReference type="Rhea" id="RHEA:13065"/>
        <dbReference type="ChEBI" id="CHEBI:15377"/>
        <dbReference type="ChEBI" id="CHEBI:15378"/>
        <dbReference type="ChEBI" id="CHEBI:30616"/>
        <dbReference type="ChEBI" id="CHEBI:43474"/>
        <dbReference type="ChEBI" id="CHEBI:456216"/>
    </reaction>
</comment>
<dbReference type="SMART" id="SM00487">
    <property type="entry name" value="DEXDc"/>
    <property type="match status" value="1"/>
</dbReference>
<dbReference type="Pfam" id="PF09382">
    <property type="entry name" value="RQC"/>
    <property type="match status" value="1"/>
</dbReference>
<dbReference type="GO" id="GO:0043138">
    <property type="term" value="F:3'-5' DNA helicase activity"/>
    <property type="evidence" value="ECO:0007669"/>
    <property type="project" value="UniProtKB-EC"/>
</dbReference>
<dbReference type="InterPro" id="IPR001650">
    <property type="entry name" value="Helicase_C-like"/>
</dbReference>